<organism evidence="2 3">
    <name type="scientific">Mycena albidolilacea</name>
    <dbReference type="NCBI Taxonomy" id="1033008"/>
    <lineage>
        <taxon>Eukaryota</taxon>
        <taxon>Fungi</taxon>
        <taxon>Dikarya</taxon>
        <taxon>Basidiomycota</taxon>
        <taxon>Agaricomycotina</taxon>
        <taxon>Agaricomycetes</taxon>
        <taxon>Agaricomycetidae</taxon>
        <taxon>Agaricales</taxon>
        <taxon>Marasmiineae</taxon>
        <taxon>Mycenaceae</taxon>
        <taxon>Mycena</taxon>
    </lineage>
</organism>
<feature type="compositionally biased region" description="Polar residues" evidence="1">
    <location>
        <begin position="318"/>
        <end position="332"/>
    </location>
</feature>
<dbReference type="Proteomes" id="UP001218218">
    <property type="component" value="Unassembled WGS sequence"/>
</dbReference>
<dbReference type="AlphaFoldDB" id="A0AAD6ZB84"/>
<evidence type="ECO:0000313" key="2">
    <source>
        <dbReference type="EMBL" id="KAJ7314933.1"/>
    </source>
</evidence>
<proteinExistence type="predicted"/>
<keyword evidence="3" id="KW-1185">Reference proteome</keyword>
<feature type="compositionally biased region" description="Low complexity" evidence="1">
    <location>
        <begin position="462"/>
        <end position="479"/>
    </location>
</feature>
<evidence type="ECO:0000313" key="3">
    <source>
        <dbReference type="Proteomes" id="UP001218218"/>
    </source>
</evidence>
<sequence>MLDPSMCRGREPDGNQCCYLRCTETTVVGDRTVCKSCGHIETAHSMERPKPGAVICGLRDAGKLLSNPGSVKTSREEAQAEMSASLKKKCKPDTDTEPPQPGKKMKGKEREKENKPSKPKSETTEGEDFAFGKWVFLPCGVRDSELQKPKLPPTQEMEAMRRGGLVLLSTPAKPLSINTAWSSDRINREGIEKIPSQLWFGVIKIKQSSTVTLTGDDLPNGASLVDHCVSSAELLSVAKINIPKERYSSWDALETEAESEELETDIETLPSEDIVMTPRKPARKIKIKKEAEREGNMKNATKMRMQTRIASGAKQRKPTTTMPSSSDNTIPVSSDDENTPVPPEGGPSGSVPQEVVEVSDDEFPPAETLLDGIPLPSTLAQVIRSPLFTAKSASPAPSFSDVPDDSDMDFIWNLSSGEDMTTTNTSLPAPCNQQNMPSLSSSNVFGLASVGLAPAWPGSSGGVTASASTSSAASSTLKH</sequence>
<feature type="compositionally biased region" description="Basic and acidic residues" evidence="1">
    <location>
        <begin position="108"/>
        <end position="123"/>
    </location>
</feature>
<evidence type="ECO:0000256" key="1">
    <source>
        <dbReference type="SAM" id="MobiDB-lite"/>
    </source>
</evidence>
<dbReference type="EMBL" id="JARIHO010000064">
    <property type="protein sequence ID" value="KAJ7314933.1"/>
    <property type="molecule type" value="Genomic_DNA"/>
</dbReference>
<feature type="region of interest" description="Disordered" evidence="1">
    <location>
        <begin position="65"/>
        <end position="125"/>
    </location>
</feature>
<gene>
    <name evidence="2" type="ORF">DFH08DRAFT_972326</name>
</gene>
<feature type="region of interest" description="Disordered" evidence="1">
    <location>
        <begin position="458"/>
        <end position="479"/>
    </location>
</feature>
<feature type="region of interest" description="Disordered" evidence="1">
    <location>
        <begin position="308"/>
        <end position="353"/>
    </location>
</feature>
<reference evidence="2" key="1">
    <citation type="submission" date="2023-03" db="EMBL/GenBank/DDBJ databases">
        <title>Massive genome expansion in bonnet fungi (Mycena s.s.) driven by repeated elements and novel gene families across ecological guilds.</title>
        <authorList>
            <consortium name="Lawrence Berkeley National Laboratory"/>
            <person name="Harder C.B."/>
            <person name="Miyauchi S."/>
            <person name="Viragh M."/>
            <person name="Kuo A."/>
            <person name="Thoen E."/>
            <person name="Andreopoulos B."/>
            <person name="Lu D."/>
            <person name="Skrede I."/>
            <person name="Drula E."/>
            <person name="Henrissat B."/>
            <person name="Morin E."/>
            <person name="Kohler A."/>
            <person name="Barry K."/>
            <person name="LaButti K."/>
            <person name="Morin E."/>
            <person name="Salamov A."/>
            <person name="Lipzen A."/>
            <person name="Mereny Z."/>
            <person name="Hegedus B."/>
            <person name="Baldrian P."/>
            <person name="Stursova M."/>
            <person name="Weitz H."/>
            <person name="Taylor A."/>
            <person name="Grigoriev I.V."/>
            <person name="Nagy L.G."/>
            <person name="Martin F."/>
            <person name="Kauserud H."/>
        </authorList>
    </citation>
    <scope>NUCLEOTIDE SEQUENCE</scope>
    <source>
        <strain evidence="2">CBHHK002</strain>
    </source>
</reference>
<protein>
    <submittedName>
        <fullName evidence="2">Uncharacterized protein</fullName>
    </submittedName>
</protein>
<accession>A0AAD6ZB84</accession>
<name>A0AAD6ZB84_9AGAR</name>
<comment type="caution">
    <text evidence="2">The sequence shown here is derived from an EMBL/GenBank/DDBJ whole genome shotgun (WGS) entry which is preliminary data.</text>
</comment>